<dbReference type="PROSITE" id="PS51257">
    <property type="entry name" value="PROKAR_LIPOPROTEIN"/>
    <property type="match status" value="1"/>
</dbReference>
<feature type="region of interest" description="Disordered" evidence="1">
    <location>
        <begin position="206"/>
        <end position="249"/>
    </location>
</feature>
<dbReference type="EMBL" id="WOXT01000003">
    <property type="protein sequence ID" value="MUV14966.1"/>
    <property type="molecule type" value="Genomic_DNA"/>
</dbReference>
<sequence>MTLRSIVRTLSCAGLLSLAGCNVAPADRINAALPPAPHVTAAQKAMFDAARAQKMDAVALDAQLRDRMERRALDCAAGYTPGVFDGNDQIRAKLTDVACFAKADAQLFEWLEERRGAMLGEPRVAPREVQPVQAAPAPRVVVETERMPPAQIAAPMGEIGVNAVPSDPRPEVATPTVDINHTRRELIERTIRENDVSPEMAAAMRKWADDVDRKSPVSTAAPTPTPAPAPIAASPGDEAPAGQIDIPSP</sequence>
<comment type="caution">
    <text evidence="3">The sequence shown here is derived from an EMBL/GenBank/DDBJ whole genome shotgun (WGS) entry which is preliminary data.</text>
</comment>
<dbReference type="RefSeq" id="WP_156642475.1">
    <property type="nucleotide sequence ID" value="NZ_WOXT01000003.1"/>
</dbReference>
<organism evidence="3 4">
    <name type="scientific">Noviluteimonas gilva</name>
    <dbReference type="NCBI Taxonomy" id="2682097"/>
    <lineage>
        <taxon>Bacteria</taxon>
        <taxon>Pseudomonadati</taxon>
        <taxon>Pseudomonadota</taxon>
        <taxon>Gammaproteobacteria</taxon>
        <taxon>Lysobacterales</taxon>
        <taxon>Lysobacteraceae</taxon>
        <taxon>Noviluteimonas</taxon>
    </lineage>
</organism>
<keyword evidence="2" id="KW-0732">Signal</keyword>
<reference evidence="3 4" key="1">
    <citation type="submission" date="2019-12" db="EMBL/GenBank/DDBJ databases">
        <authorList>
            <person name="Xu J."/>
        </authorList>
    </citation>
    <scope>NUCLEOTIDE SEQUENCE [LARGE SCALE GENOMIC DNA]</scope>
    <source>
        <strain evidence="3 4">HX-5-24</strain>
    </source>
</reference>
<evidence type="ECO:0000256" key="1">
    <source>
        <dbReference type="SAM" id="MobiDB-lite"/>
    </source>
</evidence>
<evidence type="ECO:0000313" key="4">
    <source>
        <dbReference type="Proteomes" id="UP000479692"/>
    </source>
</evidence>
<evidence type="ECO:0000313" key="3">
    <source>
        <dbReference type="EMBL" id="MUV14966.1"/>
    </source>
</evidence>
<dbReference type="Proteomes" id="UP000479692">
    <property type="component" value="Unassembled WGS sequence"/>
</dbReference>
<gene>
    <name evidence="3" type="ORF">GN331_12200</name>
</gene>
<evidence type="ECO:0008006" key="5">
    <source>
        <dbReference type="Google" id="ProtNLM"/>
    </source>
</evidence>
<feature type="chain" id="PRO_5028912757" description="Lipoprotein" evidence="2">
    <location>
        <begin position="27"/>
        <end position="249"/>
    </location>
</feature>
<feature type="signal peptide" evidence="2">
    <location>
        <begin position="1"/>
        <end position="26"/>
    </location>
</feature>
<keyword evidence="4" id="KW-1185">Reference proteome</keyword>
<dbReference type="AlphaFoldDB" id="A0A7C9M4D3"/>
<feature type="compositionally biased region" description="Basic and acidic residues" evidence="1">
    <location>
        <begin position="206"/>
        <end position="215"/>
    </location>
</feature>
<proteinExistence type="predicted"/>
<evidence type="ECO:0000256" key="2">
    <source>
        <dbReference type="SAM" id="SignalP"/>
    </source>
</evidence>
<name>A0A7C9M4D3_9GAMM</name>
<protein>
    <recommendedName>
        <fullName evidence="5">Lipoprotein</fullName>
    </recommendedName>
</protein>
<accession>A0A7C9M4D3</accession>